<evidence type="ECO:0000256" key="3">
    <source>
        <dbReference type="ARBA" id="ARBA00023157"/>
    </source>
</evidence>
<dbReference type="AlphaFoldDB" id="A0A4R2GGC1"/>
<dbReference type="CDD" id="cd02966">
    <property type="entry name" value="TlpA_like_family"/>
    <property type="match status" value="1"/>
</dbReference>
<dbReference type="RefSeq" id="WP_132434309.1">
    <property type="nucleotide sequence ID" value="NZ_SLWK01000009.1"/>
</dbReference>
<dbReference type="Pfam" id="PF13905">
    <property type="entry name" value="Thioredoxin_8"/>
    <property type="match status" value="1"/>
</dbReference>
<protein>
    <submittedName>
        <fullName evidence="6">Thiol-disulfide isomerase/thioredoxin</fullName>
    </submittedName>
</protein>
<dbReference type="GO" id="GO:0030313">
    <property type="term" value="C:cell envelope"/>
    <property type="evidence" value="ECO:0007669"/>
    <property type="project" value="UniProtKB-SubCell"/>
</dbReference>
<dbReference type="InterPro" id="IPR013766">
    <property type="entry name" value="Thioredoxin_domain"/>
</dbReference>
<dbReference type="GO" id="GO:0016853">
    <property type="term" value="F:isomerase activity"/>
    <property type="evidence" value="ECO:0007669"/>
    <property type="project" value="UniProtKB-KW"/>
</dbReference>
<dbReference type="InterPro" id="IPR012336">
    <property type="entry name" value="Thioredoxin-like_fold"/>
</dbReference>
<evidence type="ECO:0000256" key="2">
    <source>
        <dbReference type="ARBA" id="ARBA00022748"/>
    </source>
</evidence>
<keyword evidence="3" id="KW-1015">Disulfide bond</keyword>
<accession>A0A4R2GGC1</accession>
<sequence>MRTEILTLLCLCVIIASSCSSQKETDIANNQTIISGKVYNRDVYPNTESLTVHLTDFRNFRSVFNSPINEDGSFHLTFNLYSPQDIGFNPVGNRMILHPGDSLFVEIDFRDIGNFRYSGDRAETNLALQKYLSSNTGAFTFEFFSSQSSGLEERRRHCDSIRVDALEKRRVFIERENPPADFKQWSLDYINIQYYRAMLSNLSLDAILDEGFINWFNTIQIGDLYVDRKGSANRIVNSGIFHLANSYERILVRMLVNSLPEGGVLSHEDVFEVLLEKEDGIFKELLIGNVFHNIFRSFNLTQFNDYKHIFEKNINESFIKQPLLEFYQIVKNPELTKAISDPIFSNMGSEGRSLMESIIAENRGKVLFVDLWATWCKPCIMGMEAMKDVMPLYEDEEIEFIYLCIRSTEENWAGFLAENDIGGRHYFANQEQSTDISIALGVNAIPHYFVIGKEGYIVKQRSFGFFHSKDLITRLLDSSPSKL</sequence>
<reference evidence="6 7" key="1">
    <citation type="submission" date="2019-03" db="EMBL/GenBank/DDBJ databases">
        <title>Genomic Encyclopedia of Type Strains, Phase IV (KMG-IV): sequencing the most valuable type-strain genomes for metagenomic binning, comparative biology and taxonomic classification.</title>
        <authorList>
            <person name="Goeker M."/>
        </authorList>
    </citation>
    <scope>NUCLEOTIDE SEQUENCE [LARGE SCALE GENOMIC DNA]</scope>
    <source>
        <strain evidence="6 7">DSM 24179</strain>
    </source>
</reference>
<dbReference type="EMBL" id="SLWK01000009">
    <property type="protein sequence ID" value="TCO07295.1"/>
    <property type="molecule type" value="Genomic_DNA"/>
</dbReference>
<keyword evidence="2" id="KW-0201">Cytochrome c-type biogenesis</keyword>
<name>A0A4R2GGC1_9BACT</name>
<dbReference type="PROSITE" id="PS51352">
    <property type="entry name" value="THIOREDOXIN_2"/>
    <property type="match status" value="1"/>
</dbReference>
<evidence type="ECO:0000313" key="7">
    <source>
        <dbReference type="Proteomes" id="UP000295221"/>
    </source>
</evidence>
<keyword evidence="6" id="KW-0413">Isomerase</keyword>
<dbReference type="OrthoDB" id="736810at2"/>
<proteinExistence type="predicted"/>
<comment type="caution">
    <text evidence="6">The sequence shown here is derived from an EMBL/GenBank/DDBJ whole genome shotgun (WGS) entry which is preliminary data.</text>
</comment>
<dbReference type="PROSITE" id="PS51257">
    <property type="entry name" value="PROKAR_LIPOPROTEIN"/>
    <property type="match status" value="1"/>
</dbReference>
<dbReference type="Proteomes" id="UP000295221">
    <property type="component" value="Unassembled WGS sequence"/>
</dbReference>
<dbReference type="Gene3D" id="3.40.30.10">
    <property type="entry name" value="Glutaredoxin"/>
    <property type="match status" value="1"/>
</dbReference>
<organism evidence="6 7">
    <name type="scientific">Natronoflexus pectinivorans</name>
    <dbReference type="NCBI Taxonomy" id="682526"/>
    <lineage>
        <taxon>Bacteria</taxon>
        <taxon>Pseudomonadati</taxon>
        <taxon>Bacteroidota</taxon>
        <taxon>Bacteroidia</taxon>
        <taxon>Marinilabiliales</taxon>
        <taxon>Marinilabiliaceae</taxon>
        <taxon>Natronoflexus</taxon>
    </lineage>
</organism>
<comment type="subcellular location">
    <subcellularLocation>
        <location evidence="1">Cell envelope</location>
    </subcellularLocation>
</comment>
<keyword evidence="7" id="KW-1185">Reference proteome</keyword>
<dbReference type="PANTHER" id="PTHR42852">
    <property type="entry name" value="THIOL:DISULFIDE INTERCHANGE PROTEIN DSBE"/>
    <property type="match status" value="1"/>
</dbReference>
<dbReference type="PANTHER" id="PTHR42852:SF6">
    <property type="entry name" value="THIOL:DISULFIDE INTERCHANGE PROTEIN DSBE"/>
    <property type="match status" value="1"/>
</dbReference>
<dbReference type="InterPro" id="IPR036249">
    <property type="entry name" value="Thioredoxin-like_sf"/>
</dbReference>
<dbReference type="GO" id="GO:0017004">
    <property type="term" value="P:cytochrome complex assembly"/>
    <property type="evidence" value="ECO:0007669"/>
    <property type="project" value="UniProtKB-KW"/>
</dbReference>
<evidence type="ECO:0000259" key="5">
    <source>
        <dbReference type="PROSITE" id="PS51352"/>
    </source>
</evidence>
<evidence type="ECO:0000256" key="4">
    <source>
        <dbReference type="ARBA" id="ARBA00023284"/>
    </source>
</evidence>
<keyword evidence="4" id="KW-0676">Redox-active center</keyword>
<feature type="domain" description="Thioredoxin" evidence="5">
    <location>
        <begin position="335"/>
        <end position="481"/>
    </location>
</feature>
<dbReference type="SUPFAM" id="SSF52833">
    <property type="entry name" value="Thioredoxin-like"/>
    <property type="match status" value="1"/>
</dbReference>
<gene>
    <name evidence="6" type="ORF">EV194_109113</name>
</gene>
<evidence type="ECO:0000256" key="1">
    <source>
        <dbReference type="ARBA" id="ARBA00004196"/>
    </source>
</evidence>
<dbReference type="InterPro" id="IPR050553">
    <property type="entry name" value="Thioredoxin_ResA/DsbE_sf"/>
</dbReference>
<evidence type="ECO:0000313" key="6">
    <source>
        <dbReference type="EMBL" id="TCO07295.1"/>
    </source>
</evidence>